<organism evidence="1 2">
    <name type="scientific">Zopfia rhizophila CBS 207.26</name>
    <dbReference type="NCBI Taxonomy" id="1314779"/>
    <lineage>
        <taxon>Eukaryota</taxon>
        <taxon>Fungi</taxon>
        <taxon>Dikarya</taxon>
        <taxon>Ascomycota</taxon>
        <taxon>Pezizomycotina</taxon>
        <taxon>Dothideomycetes</taxon>
        <taxon>Dothideomycetes incertae sedis</taxon>
        <taxon>Zopfiaceae</taxon>
        <taxon>Zopfia</taxon>
    </lineage>
</organism>
<dbReference type="EMBL" id="ML994616">
    <property type="protein sequence ID" value="KAF2191842.1"/>
    <property type="molecule type" value="Genomic_DNA"/>
</dbReference>
<evidence type="ECO:0000313" key="2">
    <source>
        <dbReference type="Proteomes" id="UP000800200"/>
    </source>
</evidence>
<name>A0A6A6ELL5_9PEZI</name>
<keyword evidence="2" id="KW-1185">Reference proteome</keyword>
<accession>A0A6A6ELL5</accession>
<proteinExistence type="predicted"/>
<gene>
    <name evidence="1" type="ORF">K469DRAFT_804856</name>
</gene>
<reference evidence="1" key="1">
    <citation type="journal article" date="2020" name="Stud. Mycol.">
        <title>101 Dothideomycetes genomes: a test case for predicting lifestyles and emergence of pathogens.</title>
        <authorList>
            <person name="Haridas S."/>
            <person name="Albert R."/>
            <person name="Binder M."/>
            <person name="Bloem J."/>
            <person name="Labutti K."/>
            <person name="Salamov A."/>
            <person name="Andreopoulos B."/>
            <person name="Baker S."/>
            <person name="Barry K."/>
            <person name="Bills G."/>
            <person name="Bluhm B."/>
            <person name="Cannon C."/>
            <person name="Castanera R."/>
            <person name="Culley D."/>
            <person name="Daum C."/>
            <person name="Ezra D."/>
            <person name="Gonzalez J."/>
            <person name="Henrissat B."/>
            <person name="Kuo A."/>
            <person name="Liang C."/>
            <person name="Lipzen A."/>
            <person name="Lutzoni F."/>
            <person name="Magnuson J."/>
            <person name="Mondo S."/>
            <person name="Nolan M."/>
            <person name="Ohm R."/>
            <person name="Pangilinan J."/>
            <person name="Park H.-J."/>
            <person name="Ramirez L."/>
            <person name="Alfaro M."/>
            <person name="Sun H."/>
            <person name="Tritt A."/>
            <person name="Yoshinaga Y."/>
            <person name="Zwiers L.-H."/>
            <person name="Turgeon B."/>
            <person name="Goodwin S."/>
            <person name="Spatafora J."/>
            <person name="Crous P."/>
            <person name="Grigoriev I."/>
        </authorList>
    </citation>
    <scope>NUCLEOTIDE SEQUENCE</scope>
    <source>
        <strain evidence="1">CBS 207.26</strain>
    </source>
</reference>
<dbReference type="Proteomes" id="UP000800200">
    <property type="component" value="Unassembled WGS sequence"/>
</dbReference>
<dbReference type="AlphaFoldDB" id="A0A6A6ELL5"/>
<evidence type="ECO:0000313" key="1">
    <source>
        <dbReference type="EMBL" id="KAF2191842.1"/>
    </source>
</evidence>
<feature type="non-terminal residue" evidence="1">
    <location>
        <position position="1"/>
    </location>
</feature>
<dbReference type="OrthoDB" id="3780340at2759"/>
<sequence>LKPLKEATSRLKSREASSRFSAIYKYGSVEFNKADALEDHLVINVRAGWNKL</sequence>
<protein>
    <submittedName>
        <fullName evidence="1">Uncharacterized protein</fullName>
    </submittedName>
</protein>